<dbReference type="AlphaFoldDB" id="A0AAN9C029"/>
<comment type="caution">
    <text evidence="2">The sequence shown here is derived from an EMBL/GenBank/DDBJ whole genome shotgun (WGS) entry which is preliminary data.</text>
</comment>
<sequence length="189" mass="20334">MGGIHSKKSHKHKRTKEGRATEREADDNLCVLGNSANHNSSSVFCHGFQGNNSSSMSREGFQGNTNNSSSALPDGIQSASDYSNGIAKTDYFVIEAGGIKDRDIIELVSSIARQKGPQPVGYSTIISGVKVLWSERPARTAPCEILEALGGDPPRSRSTPLEKVVNPQGNNPHVRALYPRIQPPAEPRA</sequence>
<evidence type="ECO:0000256" key="1">
    <source>
        <dbReference type="SAM" id="MobiDB-lite"/>
    </source>
</evidence>
<dbReference type="Proteomes" id="UP001374579">
    <property type="component" value="Unassembled WGS sequence"/>
</dbReference>
<feature type="region of interest" description="Disordered" evidence="1">
    <location>
        <begin position="150"/>
        <end position="189"/>
    </location>
</feature>
<organism evidence="2 3">
    <name type="scientific">Littorina saxatilis</name>
    <dbReference type="NCBI Taxonomy" id="31220"/>
    <lineage>
        <taxon>Eukaryota</taxon>
        <taxon>Metazoa</taxon>
        <taxon>Spiralia</taxon>
        <taxon>Lophotrochozoa</taxon>
        <taxon>Mollusca</taxon>
        <taxon>Gastropoda</taxon>
        <taxon>Caenogastropoda</taxon>
        <taxon>Littorinimorpha</taxon>
        <taxon>Littorinoidea</taxon>
        <taxon>Littorinidae</taxon>
        <taxon>Littorina</taxon>
    </lineage>
</organism>
<keyword evidence="3" id="KW-1185">Reference proteome</keyword>
<reference evidence="2 3" key="1">
    <citation type="submission" date="2024-02" db="EMBL/GenBank/DDBJ databases">
        <title>Chromosome-scale genome assembly of the rough periwinkle Littorina saxatilis.</title>
        <authorList>
            <person name="De Jode A."/>
            <person name="Faria R."/>
            <person name="Formenti G."/>
            <person name="Sims Y."/>
            <person name="Smith T.P."/>
            <person name="Tracey A."/>
            <person name="Wood J.M.D."/>
            <person name="Zagrodzka Z.B."/>
            <person name="Johannesson K."/>
            <person name="Butlin R.K."/>
            <person name="Leder E.H."/>
        </authorList>
    </citation>
    <scope>NUCLEOTIDE SEQUENCE [LARGE SCALE GENOMIC DNA]</scope>
    <source>
        <strain evidence="2">Snail1</strain>
        <tissue evidence="2">Muscle</tissue>
    </source>
</reference>
<feature type="region of interest" description="Disordered" evidence="1">
    <location>
        <begin position="1"/>
        <end position="25"/>
    </location>
</feature>
<evidence type="ECO:0000313" key="2">
    <source>
        <dbReference type="EMBL" id="KAK7114817.1"/>
    </source>
</evidence>
<accession>A0AAN9C029</accession>
<name>A0AAN9C029_9CAEN</name>
<protein>
    <submittedName>
        <fullName evidence="2">Uncharacterized protein</fullName>
    </submittedName>
</protein>
<feature type="compositionally biased region" description="Basic residues" evidence="1">
    <location>
        <begin position="1"/>
        <end position="16"/>
    </location>
</feature>
<dbReference type="EMBL" id="JBAMIC010000001">
    <property type="protein sequence ID" value="KAK7114817.1"/>
    <property type="molecule type" value="Genomic_DNA"/>
</dbReference>
<proteinExistence type="predicted"/>
<feature type="region of interest" description="Disordered" evidence="1">
    <location>
        <begin position="54"/>
        <end position="76"/>
    </location>
</feature>
<evidence type="ECO:0000313" key="3">
    <source>
        <dbReference type="Proteomes" id="UP001374579"/>
    </source>
</evidence>
<gene>
    <name evidence="2" type="ORF">V1264_000809</name>
</gene>